<dbReference type="InterPro" id="IPR014729">
    <property type="entry name" value="Rossmann-like_a/b/a_fold"/>
</dbReference>
<dbReference type="InterPro" id="IPR007357">
    <property type="entry name" value="PhrB-like"/>
</dbReference>
<proteinExistence type="predicted"/>
<dbReference type="InterPro" id="IPR052551">
    <property type="entry name" value="UV-DNA_repair_photolyase"/>
</dbReference>
<protein>
    <submittedName>
        <fullName evidence="2">Unannotated protein</fullName>
    </submittedName>
</protein>
<dbReference type="EMBL" id="CAEMXZ010000064">
    <property type="protein sequence ID" value="CAB4323697.1"/>
    <property type="molecule type" value="Genomic_DNA"/>
</dbReference>
<dbReference type="Gene3D" id="1.25.40.80">
    <property type="match status" value="1"/>
</dbReference>
<dbReference type="PANTHER" id="PTHR38657:SF1">
    <property type="entry name" value="SLR1343 PROTEIN"/>
    <property type="match status" value="1"/>
</dbReference>
<reference evidence="2" key="1">
    <citation type="submission" date="2020-05" db="EMBL/GenBank/DDBJ databases">
        <authorList>
            <person name="Chiriac C."/>
            <person name="Salcher M."/>
            <person name="Ghai R."/>
            <person name="Kavagutti S V."/>
        </authorList>
    </citation>
    <scope>NUCLEOTIDE SEQUENCE</scope>
</reference>
<organism evidence="2">
    <name type="scientific">freshwater metagenome</name>
    <dbReference type="NCBI Taxonomy" id="449393"/>
    <lineage>
        <taxon>unclassified sequences</taxon>
        <taxon>metagenomes</taxon>
        <taxon>ecological metagenomes</taxon>
    </lineage>
</organism>
<dbReference type="Gene3D" id="3.40.50.620">
    <property type="entry name" value="HUPs"/>
    <property type="match status" value="1"/>
</dbReference>
<name>A0A6J5YGQ7_9ZZZZ</name>
<dbReference type="InterPro" id="IPR036134">
    <property type="entry name" value="Crypto/Photolyase_FAD-like_sf"/>
</dbReference>
<dbReference type="Pfam" id="PF04244">
    <property type="entry name" value="DPRP"/>
    <property type="match status" value="1"/>
</dbReference>
<evidence type="ECO:0000256" key="1">
    <source>
        <dbReference type="SAM" id="MobiDB-lite"/>
    </source>
</evidence>
<accession>A0A6J5YGQ7</accession>
<dbReference type="Gene3D" id="1.10.10.1710">
    <property type="entry name" value="Deoxyribodipyrimidine photolyase-related"/>
    <property type="match status" value="1"/>
</dbReference>
<dbReference type="Gene3D" id="1.10.579.10">
    <property type="entry name" value="DNA Cyclobutane Dipyrimidine Photolyase, subunit A, domain 3"/>
    <property type="match status" value="1"/>
</dbReference>
<gene>
    <name evidence="2" type="ORF">UFOPK1392_01454</name>
</gene>
<sequence>MDTVWILGDQLHREVGALRAHAPGEVRVLLVESRAKLASKRWHRQRAHLVLASLRRFVLELRAEGFEVDHRVAESLSVGVAEHRAEFSPGRVLAMSPMSFDGERMLERNGVTVLPNEQFLCSADSFAAWADGRRTMRMEDFYRWQRTRIGVLMDAGEPAGGRWNFDADNREPPPTDGRRWPESVRDPLDALDARVMIDVERWCPDLFGAPPDGTWATTRAGALARLHHFIDEVLPLFGPHEDAMLRSEWKLAHSALSPALNLGLLHPGEIIAAAELAYREGRVPIASAEGFIRQVMGWREYVWGLYTLWMPEYRASNALEADLPLPPAFLGGTTELACVSHTIAGLEARGWVHHIERLMVLGNLALTAGVRPDAMVDWMWASFVDGAEWVMLPNVLGMALYADGGRMATKPYASGGAYINRMSDHCGDCRFDPKKRTGTDACPFTTLYWDFLARNESALRGNNRMGNQLGSMRKLKDLDAVRERAVEVRDRLSRGTL</sequence>
<evidence type="ECO:0000313" key="2">
    <source>
        <dbReference type="EMBL" id="CAB4323697.1"/>
    </source>
</evidence>
<dbReference type="PANTHER" id="PTHR38657">
    <property type="entry name" value="SLR1343 PROTEIN"/>
    <property type="match status" value="1"/>
</dbReference>
<dbReference type="SUPFAM" id="SSF48173">
    <property type="entry name" value="Cryptochrome/photolyase FAD-binding domain"/>
    <property type="match status" value="1"/>
</dbReference>
<dbReference type="AlphaFoldDB" id="A0A6J5YGQ7"/>
<feature type="compositionally biased region" description="Basic and acidic residues" evidence="1">
    <location>
        <begin position="165"/>
        <end position="181"/>
    </location>
</feature>
<feature type="region of interest" description="Disordered" evidence="1">
    <location>
        <begin position="162"/>
        <end position="181"/>
    </location>
</feature>